<protein>
    <submittedName>
        <fullName evidence="2">1598_t:CDS:1</fullName>
    </submittedName>
</protein>
<feature type="compositionally biased region" description="Polar residues" evidence="1">
    <location>
        <begin position="1"/>
        <end position="11"/>
    </location>
</feature>
<feature type="compositionally biased region" description="Polar residues" evidence="1">
    <location>
        <begin position="120"/>
        <end position="142"/>
    </location>
</feature>
<evidence type="ECO:0000313" key="3">
    <source>
        <dbReference type="Proteomes" id="UP000789706"/>
    </source>
</evidence>
<dbReference type="OrthoDB" id="10374273at2759"/>
<keyword evidence="3" id="KW-1185">Reference proteome</keyword>
<dbReference type="Proteomes" id="UP000789706">
    <property type="component" value="Unassembled WGS sequence"/>
</dbReference>
<dbReference type="EMBL" id="CAJVPK010000052">
    <property type="protein sequence ID" value="CAG8438494.1"/>
    <property type="molecule type" value="Genomic_DNA"/>
</dbReference>
<sequence length="718" mass="80862">MSSVSPKTIAQNVAARRRGSKISNNRPINNTSPNTRSKRNASTSNSHSTNSITRRTTRIQTRSATANSRSNSISRPTVDIETGTLIRRPVKRRRQEKSLSMFFLALDESHNGATKRERSVTNTRSSLYNNKNIDNDVTSSDDTAMDLSSDVTMEEDATDMTSNESVDAMIIDSKDSESKGISDFLIDSPKLMLNHSKEVSDINQIEEMLINSTDEKSKMSTTVDIKDSIDKPPQDSSNEIVDGLTNVINITSTDVVVDGSEKKGSLDEKKIKETTENSNDLIIEDLSDKSKDANILESNFKDTMKDESLKSNIQSSSNKMINEIENVLNNESMDTKDDNTYNTLDNKLDIVTEEIETNHSEKVMADNLNNKSIKIPFNETIQDSENKQSSLMDKPMNEAMRDLSDKTINESKVIVRGITINNKSEDSAKGDSKDMPINELTCQIIDIVEKARPKNEKYQNENLNISNEETGNTLDDSDIRRDKTSIDLQQKENNLLKQVRIESSFPNDPSCLTEKRNDSNDTNISIFANLGLVESEENMETNSVIENKVTNLDSNKITNSDLIENASEKIPSVDNEGMNILDTEKKIEEKLDNSFSIPPGIEVINLISDDEENEEDDVITVNSWSSMDVNIDEDDIPFLSDPEEGEWHSSEEENMEQDNAKEKYKKDDEEEEDENKFKINDLMKGMNSHTMIKLIDRIFPLGTKRRKSMYSRKSASSS</sequence>
<feature type="compositionally biased region" description="Polar residues" evidence="1">
    <location>
        <begin position="21"/>
        <end position="35"/>
    </location>
</feature>
<feature type="region of interest" description="Disordered" evidence="1">
    <location>
        <begin position="639"/>
        <end position="676"/>
    </location>
</feature>
<organism evidence="2 3">
    <name type="scientific">Diversispora eburnea</name>
    <dbReference type="NCBI Taxonomy" id="1213867"/>
    <lineage>
        <taxon>Eukaryota</taxon>
        <taxon>Fungi</taxon>
        <taxon>Fungi incertae sedis</taxon>
        <taxon>Mucoromycota</taxon>
        <taxon>Glomeromycotina</taxon>
        <taxon>Glomeromycetes</taxon>
        <taxon>Diversisporales</taxon>
        <taxon>Diversisporaceae</taxon>
        <taxon>Diversispora</taxon>
    </lineage>
</organism>
<name>A0A9N8V0B9_9GLOM</name>
<evidence type="ECO:0000256" key="1">
    <source>
        <dbReference type="SAM" id="MobiDB-lite"/>
    </source>
</evidence>
<feature type="region of interest" description="Disordered" evidence="1">
    <location>
        <begin position="1"/>
        <end position="76"/>
    </location>
</feature>
<dbReference type="AlphaFoldDB" id="A0A9N8V0B9"/>
<reference evidence="2" key="1">
    <citation type="submission" date="2021-06" db="EMBL/GenBank/DDBJ databases">
        <authorList>
            <person name="Kallberg Y."/>
            <person name="Tangrot J."/>
            <person name="Rosling A."/>
        </authorList>
    </citation>
    <scope>NUCLEOTIDE SEQUENCE</scope>
    <source>
        <strain evidence="2">AZ414A</strain>
    </source>
</reference>
<feature type="region of interest" description="Disordered" evidence="1">
    <location>
        <begin position="114"/>
        <end position="144"/>
    </location>
</feature>
<accession>A0A9N8V0B9</accession>
<feature type="compositionally biased region" description="Low complexity" evidence="1">
    <location>
        <begin position="40"/>
        <end position="66"/>
    </location>
</feature>
<gene>
    <name evidence="2" type="ORF">DEBURN_LOCUS1239</name>
</gene>
<comment type="caution">
    <text evidence="2">The sequence shown here is derived from an EMBL/GenBank/DDBJ whole genome shotgun (WGS) entry which is preliminary data.</text>
</comment>
<proteinExistence type="predicted"/>
<feature type="compositionally biased region" description="Basic and acidic residues" evidence="1">
    <location>
        <begin position="658"/>
        <end position="667"/>
    </location>
</feature>
<evidence type="ECO:0000313" key="2">
    <source>
        <dbReference type="EMBL" id="CAG8438494.1"/>
    </source>
</evidence>